<evidence type="ECO:0000256" key="5">
    <source>
        <dbReference type="ARBA" id="ARBA00022448"/>
    </source>
</evidence>
<feature type="compositionally biased region" description="Polar residues" evidence="12">
    <location>
        <begin position="2169"/>
        <end position="2188"/>
    </location>
</feature>
<evidence type="ECO:0000256" key="2">
    <source>
        <dbReference type="ARBA" id="ARBA00004623"/>
    </source>
</evidence>
<feature type="compositionally biased region" description="Low complexity" evidence="12">
    <location>
        <begin position="353"/>
        <end position="368"/>
    </location>
</feature>
<feature type="compositionally biased region" description="Polar residues" evidence="12">
    <location>
        <begin position="178"/>
        <end position="187"/>
    </location>
</feature>
<dbReference type="GO" id="GO:0000422">
    <property type="term" value="P:autophagy of mitochondrion"/>
    <property type="evidence" value="ECO:0007669"/>
    <property type="project" value="TreeGrafter"/>
</dbReference>
<feature type="compositionally biased region" description="Basic and acidic residues" evidence="12">
    <location>
        <begin position="639"/>
        <end position="661"/>
    </location>
</feature>
<dbReference type="GO" id="GO:0000045">
    <property type="term" value="P:autophagosome assembly"/>
    <property type="evidence" value="ECO:0007669"/>
    <property type="project" value="TreeGrafter"/>
</dbReference>
<evidence type="ECO:0000256" key="1">
    <source>
        <dbReference type="ARBA" id="ARBA00004406"/>
    </source>
</evidence>
<keyword evidence="5" id="KW-0813">Transport</keyword>
<organism evidence="13 14">
    <name type="scientific">Actinomortierella ambigua</name>
    <dbReference type="NCBI Taxonomy" id="1343610"/>
    <lineage>
        <taxon>Eukaryota</taxon>
        <taxon>Fungi</taxon>
        <taxon>Fungi incertae sedis</taxon>
        <taxon>Mucoromycota</taxon>
        <taxon>Mortierellomycotina</taxon>
        <taxon>Mortierellomycetes</taxon>
        <taxon>Mortierellales</taxon>
        <taxon>Mortierellaceae</taxon>
        <taxon>Actinomortierella</taxon>
    </lineage>
</organism>
<proteinExistence type="inferred from homology"/>
<feature type="compositionally biased region" description="Gly residues" evidence="12">
    <location>
        <begin position="2647"/>
        <end position="2663"/>
    </location>
</feature>
<feature type="region of interest" description="Disordered" evidence="12">
    <location>
        <begin position="534"/>
        <end position="671"/>
    </location>
</feature>
<feature type="compositionally biased region" description="Pro residues" evidence="12">
    <location>
        <begin position="1934"/>
        <end position="1949"/>
    </location>
</feature>
<name>A0A9P6Q404_9FUNG</name>
<keyword evidence="7" id="KW-0072">Autophagy</keyword>
<comment type="similarity">
    <text evidence="3">Belongs to the ATG2 family.</text>
</comment>
<feature type="region of interest" description="Disordered" evidence="12">
    <location>
        <begin position="1895"/>
        <end position="2003"/>
    </location>
</feature>
<feature type="compositionally biased region" description="Basic and acidic residues" evidence="12">
    <location>
        <begin position="600"/>
        <end position="611"/>
    </location>
</feature>
<dbReference type="OrthoDB" id="18982at2759"/>
<dbReference type="EMBL" id="JAAAJB010000258">
    <property type="protein sequence ID" value="KAG0260160.1"/>
    <property type="molecule type" value="Genomic_DNA"/>
</dbReference>
<evidence type="ECO:0000256" key="9">
    <source>
        <dbReference type="ARBA" id="ARBA00023136"/>
    </source>
</evidence>
<comment type="subcellular location">
    <subcellularLocation>
        <location evidence="1">Endoplasmic reticulum membrane</location>
        <topology evidence="1">Peripheral membrane protein</topology>
    </subcellularLocation>
    <subcellularLocation>
        <location evidence="2">Preautophagosomal structure membrane</location>
        <topology evidence="2">Peripheral membrane protein</topology>
    </subcellularLocation>
</comment>
<feature type="compositionally biased region" description="Low complexity" evidence="12">
    <location>
        <begin position="2095"/>
        <end position="2108"/>
    </location>
</feature>
<dbReference type="GO" id="GO:0032266">
    <property type="term" value="F:phosphatidylinositol-3-phosphate binding"/>
    <property type="evidence" value="ECO:0007669"/>
    <property type="project" value="TreeGrafter"/>
</dbReference>
<keyword evidence="8" id="KW-0445">Lipid transport</keyword>
<dbReference type="Pfam" id="PF13329">
    <property type="entry name" value="ATG2_CAD"/>
    <property type="match status" value="2"/>
</dbReference>
<feature type="compositionally biased region" description="Polar residues" evidence="12">
    <location>
        <begin position="1070"/>
        <end position="1089"/>
    </location>
</feature>
<feature type="compositionally biased region" description="Polar residues" evidence="12">
    <location>
        <begin position="760"/>
        <end position="774"/>
    </location>
</feature>
<dbReference type="Proteomes" id="UP000807716">
    <property type="component" value="Unassembled WGS sequence"/>
</dbReference>
<evidence type="ECO:0000256" key="6">
    <source>
        <dbReference type="ARBA" id="ARBA00022824"/>
    </source>
</evidence>
<dbReference type="PANTHER" id="PTHR13190:SF1">
    <property type="entry name" value="AUTOPHAGY-RELATED 2, ISOFORM A"/>
    <property type="match status" value="1"/>
</dbReference>
<protein>
    <recommendedName>
        <fullName evidence="4">Autophagy-related protein 2</fullName>
    </recommendedName>
</protein>
<feature type="compositionally biased region" description="Low complexity" evidence="12">
    <location>
        <begin position="1979"/>
        <end position="1988"/>
    </location>
</feature>
<dbReference type="GO" id="GO:0061709">
    <property type="term" value="P:reticulophagy"/>
    <property type="evidence" value="ECO:0007669"/>
    <property type="project" value="TreeGrafter"/>
</dbReference>
<feature type="region of interest" description="Disordered" evidence="12">
    <location>
        <begin position="2637"/>
        <end position="2669"/>
    </location>
</feature>
<dbReference type="GO" id="GO:0034045">
    <property type="term" value="C:phagophore assembly site membrane"/>
    <property type="evidence" value="ECO:0007669"/>
    <property type="project" value="UniProtKB-SubCell"/>
</dbReference>
<comment type="catalytic activity">
    <reaction evidence="10">
        <text>a 1,2-diacyl-sn-glycero-3-phospho-L-serine(in) = a 1,2-diacyl-sn-glycero-3-phospho-L-serine(out)</text>
        <dbReference type="Rhea" id="RHEA:38663"/>
        <dbReference type="ChEBI" id="CHEBI:57262"/>
    </reaction>
</comment>
<feature type="region of interest" description="Disordered" evidence="12">
    <location>
        <begin position="2084"/>
        <end position="2226"/>
    </location>
</feature>
<feature type="region of interest" description="Disordered" evidence="12">
    <location>
        <begin position="2566"/>
        <end position="2593"/>
    </location>
</feature>
<feature type="compositionally biased region" description="Low complexity" evidence="12">
    <location>
        <begin position="305"/>
        <end position="316"/>
    </location>
</feature>
<feature type="region of interest" description="Disordered" evidence="12">
    <location>
        <begin position="247"/>
        <end position="267"/>
    </location>
</feature>
<feature type="compositionally biased region" description="Polar residues" evidence="12">
    <location>
        <begin position="198"/>
        <end position="208"/>
    </location>
</feature>
<feature type="compositionally biased region" description="Low complexity" evidence="12">
    <location>
        <begin position="962"/>
        <end position="975"/>
    </location>
</feature>
<comment type="caution">
    <text evidence="13">The sequence shown here is derived from an EMBL/GenBank/DDBJ whole genome shotgun (WGS) entry which is preliminary data.</text>
</comment>
<feature type="region of interest" description="Disordered" evidence="12">
    <location>
        <begin position="896"/>
        <end position="1013"/>
    </location>
</feature>
<keyword evidence="14" id="KW-1185">Reference proteome</keyword>
<feature type="compositionally biased region" description="Low complexity" evidence="12">
    <location>
        <begin position="1895"/>
        <end position="1933"/>
    </location>
</feature>
<evidence type="ECO:0000256" key="12">
    <source>
        <dbReference type="SAM" id="MobiDB-lite"/>
    </source>
</evidence>
<feature type="compositionally biased region" description="Gly residues" evidence="12">
    <location>
        <begin position="917"/>
        <end position="929"/>
    </location>
</feature>
<feature type="region of interest" description="Disordered" evidence="12">
    <location>
        <begin position="290"/>
        <end position="316"/>
    </location>
</feature>
<feature type="compositionally biased region" description="Low complexity" evidence="12">
    <location>
        <begin position="1058"/>
        <end position="1069"/>
    </location>
</feature>
<dbReference type="GO" id="GO:0061723">
    <property type="term" value="P:glycophagy"/>
    <property type="evidence" value="ECO:0007669"/>
    <property type="project" value="TreeGrafter"/>
</dbReference>
<feature type="region of interest" description="Disordered" evidence="12">
    <location>
        <begin position="351"/>
        <end position="413"/>
    </location>
</feature>
<evidence type="ECO:0000256" key="4">
    <source>
        <dbReference type="ARBA" id="ARBA00018070"/>
    </source>
</evidence>
<feature type="compositionally biased region" description="Gly residues" evidence="12">
    <location>
        <begin position="2572"/>
        <end position="2583"/>
    </location>
</feature>
<evidence type="ECO:0000256" key="11">
    <source>
        <dbReference type="ARBA" id="ARBA00024615"/>
    </source>
</evidence>
<evidence type="ECO:0000256" key="7">
    <source>
        <dbReference type="ARBA" id="ARBA00023006"/>
    </source>
</evidence>
<feature type="region of interest" description="Disordered" evidence="12">
    <location>
        <begin position="760"/>
        <end position="809"/>
    </location>
</feature>
<dbReference type="GO" id="GO:0006869">
    <property type="term" value="P:lipid transport"/>
    <property type="evidence" value="ECO:0007669"/>
    <property type="project" value="UniProtKB-KW"/>
</dbReference>
<dbReference type="GO" id="GO:0005789">
    <property type="term" value="C:endoplasmic reticulum membrane"/>
    <property type="evidence" value="ECO:0007669"/>
    <property type="project" value="UniProtKB-SubCell"/>
</dbReference>
<evidence type="ECO:0000313" key="14">
    <source>
        <dbReference type="Proteomes" id="UP000807716"/>
    </source>
</evidence>
<feature type="compositionally biased region" description="Low complexity" evidence="12">
    <location>
        <begin position="567"/>
        <end position="577"/>
    </location>
</feature>
<keyword evidence="9" id="KW-0472">Membrane</keyword>
<feature type="compositionally biased region" description="Low complexity" evidence="12">
    <location>
        <begin position="785"/>
        <end position="801"/>
    </location>
</feature>
<evidence type="ECO:0000313" key="13">
    <source>
        <dbReference type="EMBL" id="KAG0260160.1"/>
    </source>
</evidence>
<feature type="compositionally biased region" description="Low complexity" evidence="12">
    <location>
        <begin position="2208"/>
        <end position="2219"/>
    </location>
</feature>
<dbReference type="PANTHER" id="PTHR13190">
    <property type="entry name" value="AUTOPHAGY-RELATED 2, ISOFORM A"/>
    <property type="match status" value="1"/>
</dbReference>
<comment type="catalytic activity">
    <reaction evidence="11">
        <text>a 1,2-diacyl-sn-glycero-3-phosphoethanolamine(in) = a 1,2-diacyl-sn-glycero-3-phosphoethanolamine(out)</text>
        <dbReference type="Rhea" id="RHEA:38895"/>
        <dbReference type="ChEBI" id="CHEBI:64612"/>
    </reaction>
</comment>
<evidence type="ECO:0000256" key="8">
    <source>
        <dbReference type="ARBA" id="ARBA00023055"/>
    </source>
</evidence>
<accession>A0A9P6Q404</accession>
<dbReference type="InterPro" id="IPR026849">
    <property type="entry name" value="ATG2"/>
</dbReference>
<sequence>MKAWSFGSFFSSFAIPANLQKRLVSFLLQRAIGHFLEDSLDVEKLDIELSNGIVHLTDLKLNSKALNDLVAGTPLAVTNGSIRSITATIPLRNLWNGQCVLEIDGIDITLAPVQAQPDLAQDLEEQLLSSSVNLANEFLKQRGDGRQEEELGQSILQSLHHEAPHTPTGFPGDFNYRPPQSTASAEQSRSDGPGAWGSDSTEGSSDATTEGEGIQLVAKLIEKLLARIQVICRGTTLRLRHSSKLPLTGEQARRDSSLSTPSTSADKDELKLRDYELVVQLPFIAYRDETPGWAPTGNVDGSASGTGSISSSSSTLLEESTTIPSVIWQDAPESIKTVVFRGFSIWIRERDGSTNSASSPSPSLSSATVTQPAEPSTPQPTQPRYPSSVEEGSIAAGSTNDYSPDSDSDSDVFMDAQDSFSRSVASSQYISRSTMLSASSRLDQSRFLQRTDSTTSTRPTLYEAQIVSCLQHKNRVKVSIRKNASLSTGPVSQAVVRSLVDMDVYLKSLFVALSPNQVGFLLEILLAMEAAPSSSSEPQQASSGRSSGMSKPGVPQHRETSRGAGGPAAAHHGPSSSWGTQQQGRPNRADATPAPARNTYRSDDYFDRRSSMESQRSASPHAHSPMTGTRSPSLHHHAASGDRHDSGGRYYEQDRGSHHDPSSSSSHRILSESEYPGRSTLLPAPALSSTNVSSLSVKVKARLPTFQIYILLQDPASMHEVPTDATFFSNPRPETLRCNHIKVELDNLVLRYQQWRLPVSTTGGASPTSHSQPNPAHHRQHHPHQQQQQHQQAQQQQQQQQDTGRTKKFTKKSQIDFTLSKLLVAEWIDKQAPALAPVNNLGRPLREFQQRAYRTAPQKQYIPLVEFDPDLEPLTPEQGGGSKFCTLAMPSRYLSERASTLRSKNERRKQERARMEGGVGVGGSTGGAGSHRHPAASLADLRGISGSRPAMSSGESFRPGNSSGSTRSDSPTSHSVTKEVIRMRVMLGGKKDPSSSSTTSASSSSSSSTSSDTGYAQDVTVEVKPFQVHVDLSTFQRMELLLQRFMVFSESRGRRQAALPSLSSQQQWSTKPSDPSMRWSSAQTSQEQQIMEDLDRHHQQQQQLQAAKPRTRFRLRLNTVRIWISVPDMAATLAGAKDTGSVGRSIYDMLALDISKLVLTQSSDMARAASILASGNGGSAAAGVQGASKFKVEFSNFSAFIIQEHAVQAKAILSITSLPTAASNMSGFTSTLPNLEITTKPVESIVTTAEAPPAAGAGGGRRATRMSGGGFTLPTAFNIFEGEENVHNVVNEEVELIDFQNRTMETSQLAINCQFPLVTAQLEKEVFDTLQLRANDLQTWIALFSEKLAADVQALMPPLSPPLTTATEEGVHTADFSSSSIYDHGDGTSGDLYGAYRADMARAPSDDGQLDKDDMSEHGTDRSTAYGEELRMLAADGHDPAARLRIPTARDYLARLQSVVRPTLASVVVSVQTVDALLHYPTSPTVLDPIPIVKSYQLTATEAGVFAAVKYQGSTDTYLYVEAKGLELSEVTAQKPKVALLVKTIPKNIKVKAPKPMFFMAAIMSMDVEANYKESNINLTFAGISWKFSIEQTAVDDVQDFFTEPKGIVYWNLPQQCTRVNVNLVECCMDYKPLHIPTRFVLSFDRMKVAATLRLESPTLTSKIQIHNMSLFLLDNVDYLLRPQHPSVNTSGPGIDSVIYWSSLGLAQIGQCPFFELVSVKSRNGQLPLYDLTITNQIFYLDTCSDSLQALMVFASYMGENGDLPVEKKQILERLAEAERAANRAKSNVIYQDVLASLDEDAFKHRPVVPAHAPVTTEKEKEKKKKKTTMTSTKSLSRDRYVPSELGASDIEDHLEVVEEFYAVDRDETYREVIRVQESPDLDGFHEVYADLVPSSSKSRTLSSASGKAAYPSSSSSLSSKSKARGRSSSSSPPSSPSSPPPKSSPPALAPTGSHFNNPPLIPSLSPTKDYFGRDMRRTPSSSSSKSRTGGGGGSGGSRPLGQVEEGMVRLLDTEFKGFHVIENYYSVPVLTEEEQRQRKRGGGHDEGDTNAITKVRIRVRDFNFSWRLFDGLDFESSRMREEEAAADQRRRTWHAASPTAATGSSSSSHHHHRPHPEDPRLGDHHHHPHLSVGGGDNVFDRLSREYGRHHRYSPGSSEADSAMDDYQSDTMSQASSRRPATISSSRRPAQLSPHGGGSRSTGRRSSIRSTTSTTGARSSLERSSRSMMEIRVEKVRLDFEDYVSGIERALSVSLRVKEVEILDNLQTSLWRKFLASQRPDSHKATPRLTQSSMIRLDLVGVRPVVAASTVEYRVKVRVLPLRLYIDQDALMFLIRFFVQSAGGDVASSSSSSSSAASAMASYDVAGESGGATGAGHGNDMAAAAAAAAAAATSGPERKKPSDLYFQSISVGTIALKMDYKPKHVDYTGLSGGNLVELMNFFHLEGAEMTLHEVRLRGISGIPKIGQELINLWLPHIRSTQVPHMVSGLTPIRSFVNVGSGIADLVLLPIEQYKKDGHLIKGLQKGGKAFTRATTLEALKIGTKLAVGTQVLLEHADDIFGSNRTAGASASAGGGGGSGGRPGNGPSEGYDPQNRRFVATMVSDHEAYMEESFEGEDQLFARWAGHDPQTIGGGMYDAESIISSGGSSSGGGGGGGPSGGGSGSHRVSKYANQPADVNEGMELAYKSLSKNFGAAAHTIFAVPMEVYERTGAQGSVRAVIRAVPVAVLKPMIGATEAFSKVLIGLRNSIDPAQRLQMEDKYKRP</sequence>
<keyword evidence="6" id="KW-0256">Endoplasmic reticulum</keyword>
<reference evidence="13" key="1">
    <citation type="journal article" date="2020" name="Fungal Divers.">
        <title>Resolving the Mortierellaceae phylogeny through synthesis of multi-gene phylogenetics and phylogenomics.</title>
        <authorList>
            <person name="Vandepol N."/>
            <person name="Liber J."/>
            <person name="Desiro A."/>
            <person name="Na H."/>
            <person name="Kennedy M."/>
            <person name="Barry K."/>
            <person name="Grigoriev I.V."/>
            <person name="Miller A.N."/>
            <person name="O'Donnell K."/>
            <person name="Stajich J.E."/>
            <person name="Bonito G."/>
        </authorList>
    </citation>
    <scope>NUCLEOTIDE SEQUENCE</scope>
    <source>
        <strain evidence="13">BC1065</strain>
    </source>
</reference>
<feature type="compositionally biased region" description="Low complexity" evidence="12">
    <location>
        <begin position="534"/>
        <end position="543"/>
    </location>
</feature>
<evidence type="ECO:0000256" key="10">
    <source>
        <dbReference type="ARBA" id="ARBA00024479"/>
    </source>
</evidence>
<feature type="compositionally biased region" description="Low complexity" evidence="12">
    <location>
        <begin position="994"/>
        <end position="1011"/>
    </location>
</feature>
<evidence type="ECO:0000256" key="3">
    <source>
        <dbReference type="ARBA" id="ARBA00009714"/>
    </source>
</evidence>
<dbReference type="GO" id="GO:0061908">
    <property type="term" value="C:phagophore"/>
    <property type="evidence" value="ECO:0007669"/>
    <property type="project" value="TreeGrafter"/>
</dbReference>
<feature type="region of interest" description="Disordered" evidence="12">
    <location>
        <begin position="162"/>
        <end position="210"/>
    </location>
</feature>
<feature type="region of interest" description="Disordered" evidence="12">
    <location>
        <begin position="1058"/>
        <end position="1092"/>
    </location>
</feature>
<dbReference type="GO" id="GO:0034727">
    <property type="term" value="P:piecemeal microautophagy of the nucleus"/>
    <property type="evidence" value="ECO:0007669"/>
    <property type="project" value="TreeGrafter"/>
</dbReference>
<gene>
    <name evidence="13" type="primary">ATG2</name>
    <name evidence="13" type="ORF">DFQ27_003682</name>
</gene>
<feature type="region of interest" description="Disordered" evidence="12">
    <location>
        <begin position="1810"/>
        <end position="1841"/>
    </location>
</feature>
<dbReference type="GO" id="GO:0043495">
    <property type="term" value="F:protein-membrane adaptor activity"/>
    <property type="evidence" value="ECO:0007669"/>
    <property type="project" value="TreeGrafter"/>
</dbReference>
<feature type="compositionally biased region" description="Gly residues" evidence="12">
    <location>
        <begin position="1989"/>
        <end position="1999"/>
    </location>
</feature>